<proteinExistence type="predicted"/>
<dbReference type="Proteomes" id="UP000000552">
    <property type="component" value="Chromosome"/>
</dbReference>
<accession>Q98EV4</accession>
<dbReference type="eggNOG" id="ENOG503341Q">
    <property type="taxonomic scope" value="Bacteria"/>
</dbReference>
<organism evidence="2 3">
    <name type="scientific">Mesorhizobium japonicum (strain LMG 29417 / CECT 9101 / MAFF 303099)</name>
    <name type="common">Mesorhizobium loti (strain MAFF 303099)</name>
    <dbReference type="NCBI Taxonomy" id="266835"/>
    <lineage>
        <taxon>Bacteria</taxon>
        <taxon>Pseudomonadati</taxon>
        <taxon>Pseudomonadota</taxon>
        <taxon>Alphaproteobacteria</taxon>
        <taxon>Hyphomicrobiales</taxon>
        <taxon>Phyllobacteriaceae</taxon>
        <taxon>Mesorhizobium</taxon>
    </lineage>
</organism>
<protein>
    <submittedName>
        <fullName evidence="2">Mll4068 protein</fullName>
    </submittedName>
</protein>
<evidence type="ECO:0000256" key="1">
    <source>
        <dbReference type="SAM" id="Phobius"/>
    </source>
</evidence>
<sequence>MPGISKQAFRGDSMDFALPWPTSQGEWLAWSSAVFTVLLGLLFFLAPSLAFRILRLQPRPEKAAAIAEGRGRMSGFYLGVGLCCILLAQPLVYMALGFSWLFTAFGRLLSMMSDGANTPFNWVSIVVELVLAALPLAFAFGFVP</sequence>
<keyword evidence="1" id="KW-0812">Transmembrane</keyword>
<evidence type="ECO:0000313" key="2">
    <source>
        <dbReference type="EMBL" id="BAB50813.1"/>
    </source>
</evidence>
<dbReference type="EMBL" id="BA000012">
    <property type="protein sequence ID" value="BAB50813.1"/>
    <property type="molecule type" value="Genomic_DNA"/>
</dbReference>
<gene>
    <name evidence="2" type="ordered locus">mll4068</name>
</gene>
<feature type="transmembrane region" description="Helical" evidence="1">
    <location>
        <begin position="75"/>
        <end position="102"/>
    </location>
</feature>
<feature type="transmembrane region" description="Helical" evidence="1">
    <location>
        <begin position="27"/>
        <end position="54"/>
    </location>
</feature>
<dbReference type="HOGENOM" id="CLU_160696_0_0_5"/>
<dbReference type="AlphaFoldDB" id="Q98EV4"/>
<evidence type="ECO:0000313" key="3">
    <source>
        <dbReference type="Proteomes" id="UP000000552"/>
    </source>
</evidence>
<reference evidence="2 3" key="1">
    <citation type="journal article" date="2000" name="DNA Res.">
        <title>Complete genome structure of the nitrogen-fixing symbiotic bacterium Mesorhizobium loti.</title>
        <authorList>
            <person name="Kaneko T."/>
            <person name="Nakamura Y."/>
            <person name="Sato S."/>
            <person name="Asamizu E."/>
            <person name="Kato T."/>
            <person name="Sasamoto S."/>
            <person name="Watanabe A."/>
            <person name="Idesawa K."/>
            <person name="Ishikawa A."/>
            <person name="Kawashima K."/>
            <person name="Kimura T."/>
            <person name="Kishida Y."/>
            <person name="Kiyokawa C."/>
            <person name="Kohara M."/>
            <person name="Matsumoto M."/>
            <person name="Matsuno A."/>
            <person name="Mochizuki Y."/>
            <person name="Nakayama S."/>
            <person name="Nakazaki N."/>
            <person name="Shimpo S."/>
            <person name="Sugimoto M."/>
            <person name="Takeuchi C."/>
            <person name="Yamada M."/>
            <person name="Tabata S."/>
        </authorList>
    </citation>
    <scope>NUCLEOTIDE SEQUENCE [LARGE SCALE GENOMIC DNA]</scope>
    <source>
        <strain evidence="3">LMG 29417 / CECT 9101 / MAFF 303099</strain>
    </source>
</reference>
<dbReference type="InterPro" id="IPR025597">
    <property type="entry name" value="DUF4345"/>
</dbReference>
<dbReference type="KEGG" id="mlo:mll4068"/>
<feature type="transmembrane region" description="Helical" evidence="1">
    <location>
        <begin position="122"/>
        <end position="143"/>
    </location>
</feature>
<dbReference type="Pfam" id="PF14248">
    <property type="entry name" value="DUF4345"/>
    <property type="match status" value="1"/>
</dbReference>
<keyword evidence="1" id="KW-0472">Membrane</keyword>
<name>Q98EV4_RHILO</name>
<keyword evidence="1" id="KW-1133">Transmembrane helix</keyword>